<dbReference type="SUPFAM" id="SSF51395">
    <property type="entry name" value="FMN-linked oxidoreductases"/>
    <property type="match status" value="1"/>
</dbReference>
<dbReference type="PANTHER" id="PTHR43303">
    <property type="entry name" value="NADPH DEHYDROGENASE C23G7.10C-RELATED"/>
    <property type="match status" value="1"/>
</dbReference>
<gene>
    <name evidence="7" type="ORF">MJAP1_002317</name>
</gene>
<dbReference type="Proteomes" id="UP001217754">
    <property type="component" value="Chromosome 3"/>
</dbReference>
<feature type="domain" description="NADH:flavin oxidoreductase/NADH oxidase N-terminal" evidence="6">
    <location>
        <begin position="43"/>
        <end position="401"/>
    </location>
</feature>
<evidence type="ECO:0000256" key="1">
    <source>
        <dbReference type="ARBA" id="ARBA00001917"/>
    </source>
</evidence>
<evidence type="ECO:0000259" key="6">
    <source>
        <dbReference type="Pfam" id="PF00724"/>
    </source>
</evidence>
<dbReference type="InterPro" id="IPR001155">
    <property type="entry name" value="OxRdtase_FMN_N"/>
</dbReference>
<evidence type="ECO:0000313" key="7">
    <source>
        <dbReference type="EMBL" id="WFD39345.1"/>
    </source>
</evidence>
<organism evidence="7 8">
    <name type="scientific">Malassezia japonica</name>
    <dbReference type="NCBI Taxonomy" id="223818"/>
    <lineage>
        <taxon>Eukaryota</taxon>
        <taxon>Fungi</taxon>
        <taxon>Dikarya</taxon>
        <taxon>Basidiomycota</taxon>
        <taxon>Ustilaginomycotina</taxon>
        <taxon>Malasseziomycetes</taxon>
        <taxon>Malasseziales</taxon>
        <taxon>Malasseziaceae</taxon>
        <taxon>Malassezia</taxon>
    </lineage>
</organism>
<comment type="cofactor">
    <cofactor evidence="1">
        <name>FMN</name>
        <dbReference type="ChEBI" id="CHEBI:58210"/>
    </cofactor>
</comment>
<dbReference type="PANTHER" id="PTHR43303:SF4">
    <property type="entry name" value="NADPH DEHYDROGENASE C23G7.10C-RELATED"/>
    <property type="match status" value="1"/>
</dbReference>
<dbReference type="GO" id="GO:0050661">
    <property type="term" value="F:NADP binding"/>
    <property type="evidence" value="ECO:0007669"/>
    <property type="project" value="InterPro"/>
</dbReference>
<keyword evidence="8" id="KW-1185">Reference proteome</keyword>
<dbReference type="AlphaFoldDB" id="A0AAF0JAL2"/>
<reference evidence="7" key="1">
    <citation type="submission" date="2023-03" db="EMBL/GenBank/DDBJ databases">
        <title>Mating type loci evolution in Malassezia.</title>
        <authorList>
            <person name="Coelho M.A."/>
        </authorList>
    </citation>
    <scope>NUCLEOTIDE SEQUENCE</scope>
    <source>
        <strain evidence="7">CBS 9431</strain>
    </source>
</reference>
<keyword evidence="2" id="KW-0285">Flavoprotein</keyword>
<keyword evidence="5" id="KW-0560">Oxidoreductase</keyword>
<proteinExistence type="predicted"/>
<dbReference type="RefSeq" id="XP_060122242.1">
    <property type="nucleotide sequence ID" value="XM_060266259.1"/>
</dbReference>
<keyword evidence="4" id="KW-0521">NADP</keyword>
<accession>A0AAF0JAL2</accession>
<evidence type="ECO:0000256" key="3">
    <source>
        <dbReference type="ARBA" id="ARBA00022643"/>
    </source>
</evidence>
<evidence type="ECO:0000256" key="2">
    <source>
        <dbReference type="ARBA" id="ARBA00022630"/>
    </source>
</evidence>
<protein>
    <recommendedName>
        <fullName evidence="6">NADH:flavin oxidoreductase/NADH oxidase N-terminal domain-containing protein</fullName>
    </recommendedName>
</protein>
<dbReference type="Pfam" id="PF00724">
    <property type="entry name" value="Oxidored_FMN"/>
    <property type="match status" value="1"/>
</dbReference>
<keyword evidence="3" id="KW-0288">FMN</keyword>
<dbReference type="Gene3D" id="3.20.20.70">
    <property type="entry name" value="Aldolase class I"/>
    <property type="match status" value="1"/>
</dbReference>
<dbReference type="InterPro" id="IPR013785">
    <property type="entry name" value="Aldolase_TIM"/>
</dbReference>
<dbReference type="GeneID" id="85225968"/>
<evidence type="ECO:0000256" key="4">
    <source>
        <dbReference type="ARBA" id="ARBA00022857"/>
    </source>
</evidence>
<dbReference type="GO" id="GO:0003959">
    <property type="term" value="F:NADPH dehydrogenase activity"/>
    <property type="evidence" value="ECO:0007669"/>
    <property type="project" value="InterPro"/>
</dbReference>
<sequence>MSESRPLLDISPNDYLIKPGGPVAPTGIIPDRRLPEGSKRPLIFEPLEIPRGSGTFKLKNRASVAPMCMYSSRDGFPTPFHLVHHGQFALRGFGSIVVEASGVTPEGRISPQDLGIWKEEHVGAHASIVSTVKTLAPETYFGIQLAHAGRKASTRAPFDFHEYDKPYASESEGGFENDVVGPSALAFADQHIVPQELTLEQIHQIEDAFVESAQRAFRAGYDFIEVHSAHGYLISSFNSPLSNKRTDEYGGSFENRTRLLRTIVQRIRKQFPDKGLWVRINGTDAVDHTSEESWTLESTKQIAPLLEQDGVDVLDLSSGGTVSYNRFKPMPGYQLPLAQGIKSLGLKRMQISSVGALQDGTEAEPTKCGLFAEKALQEHGADIATLGRGVLKNPNWVELAALNLTGAAAQSAVQYDYAIGSLSRFAFDVGKA</sequence>
<dbReference type="EMBL" id="CP119960">
    <property type="protein sequence ID" value="WFD39345.1"/>
    <property type="molecule type" value="Genomic_DNA"/>
</dbReference>
<evidence type="ECO:0000313" key="8">
    <source>
        <dbReference type="Proteomes" id="UP001217754"/>
    </source>
</evidence>
<name>A0AAF0JAL2_9BASI</name>
<dbReference type="InterPro" id="IPR044152">
    <property type="entry name" value="YqjM-like"/>
</dbReference>
<evidence type="ECO:0000256" key="5">
    <source>
        <dbReference type="ARBA" id="ARBA00023002"/>
    </source>
</evidence>
<dbReference type="GO" id="GO:0010181">
    <property type="term" value="F:FMN binding"/>
    <property type="evidence" value="ECO:0007669"/>
    <property type="project" value="InterPro"/>
</dbReference>